<dbReference type="GO" id="GO:0003824">
    <property type="term" value="F:catalytic activity"/>
    <property type="evidence" value="ECO:0007669"/>
    <property type="project" value="InterPro"/>
</dbReference>
<dbReference type="RefSeq" id="WP_150945248.1">
    <property type="nucleotide sequence ID" value="NZ_VCMV01000021.1"/>
</dbReference>
<feature type="domain" description="Amidase" evidence="3">
    <location>
        <begin position="8"/>
        <end position="418"/>
    </location>
</feature>
<reference evidence="4 5" key="1">
    <citation type="journal article" date="2019" name="Microorganisms">
        <title>Genome Insights into the Novel Species Microvirga brassicacearum, a Rapeseed Endophyte with Biotechnological Potential.</title>
        <authorList>
            <person name="Jimenez-Gomez A."/>
            <person name="Saati-Santamaria Z."/>
            <person name="Igual J.M."/>
            <person name="Rivas R."/>
            <person name="Mateos P.F."/>
            <person name="Garcia-Fraile P."/>
        </authorList>
    </citation>
    <scope>NUCLEOTIDE SEQUENCE [LARGE SCALE GENOMIC DNA]</scope>
    <source>
        <strain evidence="4 5">CDVBN77</strain>
    </source>
</reference>
<gene>
    <name evidence="4" type="ORF">FEZ63_13410</name>
</gene>
<dbReference type="NCBIfam" id="NF004622">
    <property type="entry name" value="PRK05962.1"/>
    <property type="match status" value="1"/>
</dbReference>
<dbReference type="AlphaFoldDB" id="A0A5N3P9E7"/>
<dbReference type="PANTHER" id="PTHR11895">
    <property type="entry name" value="TRANSAMIDASE"/>
    <property type="match status" value="1"/>
</dbReference>
<evidence type="ECO:0000313" key="4">
    <source>
        <dbReference type="EMBL" id="KAB0266364.1"/>
    </source>
</evidence>
<organism evidence="4 5">
    <name type="scientific">Microvirga brassicacearum</name>
    <dbReference type="NCBI Taxonomy" id="2580413"/>
    <lineage>
        <taxon>Bacteria</taxon>
        <taxon>Pseudomonadati</taxon>
        <taxon>Pseudomonadota</taxon>
        <taxon>Alphaproteobacteria</taxon>
        <taxon>Hyphomicrobiales</taxon>
        <taxon>Methylobacteriaceae</taxon>
        <taxon>Microvirga</taxon>
    </lineage>
</organism>
<evidence type="ECO:0000256" key="2">
    <source>
        <dbReference type="ARBA" id="ARBA00021874"/>
    </source>
</evidence>
<evidence type="ECO:0000313" key="5">
    <source>
        <dbReference type="Proteomes" id="UP000325684"/>
    </source>
</evidence>
<accession>A0A5N3P9E7</accession>
<dbReference type="InterPro" id="IPR020556">
    <property type="entry name" value="Amidase_CS"/>
</dbReference>
<dbReference type="PROSITE" id="PS00571">
    <property type="entry name" value="AMIDASES"/>
    <property type="match status" value="1"/>
</dbReference>
<dbReference type="InterPro" id="IPR000120">
    <property type="entry name" value="Amidase"/>
</dbReference>
<evidence type="ECO:0000256" key="1">
    <source>
        <dbReference type="ARBA" id="ARBA00003871"/>
    </source>
</evidence>
<dbReference type="PANTHER" id="PTHR11895:SF176">
    <property type="entry name" value="AMIDASE AMID-RELATED"/>
    <property type="match status" value="1"/>
</dbReference>
<name>A0A5N3P9E7_9HYPH</name>
<protein>
    <recommendedName>
        <fullName evidence="2">Indoleacetamide hydrolase</fullName>
    </recommendedName>
</protein>
<dbReference type="SUPFAM" id="SSF75304">
    <property type="entry name" value="Amidase signature (AS) enzymes"/>
    <property type="match status" value="1"/>
</dbReference>
<proteinExistence type="predicted"/>
<sequence length="431" mass="45680">MNNVRDRLETTLARLDARARDERVFVRLYRQEARDAADAADARLRAGSSLGPLDGAVVSLKDLLDVKGEPTTAGSMVLRDADPAPEDATVVTRLREAGAVILGKTNMVEFAYSGLGINPHFGTPGNATDASRVPGGSSSGAGVTVAEGTSDISIGSDTGGSIRIPAALNGVVGFKPTAHRVPLKGAFPLSYTLDSLGPLARSVAECAAADAIMAGDAPLALRPYPLANLQIGIPHGRLFEGVEPMVASAFAKVMTALSKGGSRIVDFSIEPLLQDMREATAAASIASIEASAVHADWIDTRADDIDPLVRKSIVRSSSIPAPTYIRMIRRRNELVAAMNERLAHIDVLMLPTTPVTAPEIAPLLEDVELYHRTDWLLLRNPMVANLFDLTSITLPIPGTERPVGLMLMARHGGDRRLLEIAAAVEKLLAST</sequence>
<dbReference type="Gene3D" id="3.90.1300.10">
    <property type="entry name" value="Amidase signature (AS) domain"/>
    <property type="match status" value="1"/>
</dbReference>
<dbReference type="NCBIfam" id="NF005460">
    <property type="entry name" value="PRK07056.1"/>
    <property type="match status" value="1"/>
</dbReference>
<dbReference type="Pfam" id="PF01425">
    <property type="entry name" value="Amidase"/>
    <property type="match status" value="1"/>
</dbReference>
<dbReference type="OrthoDB" id="9811471at2"/>
<evidence type="ECO:0000259" key="3">
    <source>
        <dbReference type="Pfam" id="PF01425"/>
    </source>
</evidence>
<dbReference type="Proteomes" id="UP000325684">
    <property type="component" value="Unassembled WGS sequence"/>
</dbReference>
<keyword evidence="5" id="KW-1185">Reference proteome</keyword>
<comment type="caution">
    <text evidence="4">The sequence shown here is derived from an EMBL/GenBank/DDBJ whole genome shotgun (WGS) entry which is preliminary data.</text>
</comment>
<dbReference type="EMBL" id="VCMV01000021">
    <property type="protein sequence ID" value="KAB0266364.1"/>
    <property type="molecule type" value="Genomic_DNA"/>
</dbReference>
<dbReference type="InterPro" id="IPR023631">
    <property type="entry name" value="Amidase_dom"/>
</dbReference>
<comment type="function">
    <text evidence="1">Hydrolyzes indole-3-acetamide (IAM) into indole-3-acetic acid (IAA).</text>
</comment>
<dbReference type="InterPro" id="IPR036928">
    <property type="entry name" value="AS_sf"/>
</dbReference>